<dbReference type="Pfam" id="PF04314">
    <property type="entry name" value="PCuAC"/>
    <property type="match status" value="1"/>
</dbReference>
<dbReference type="InterPro" id="IPR036182">
    <property type="entry name" value="PCuAC_sf"/>
</dbReference>
<feature type="signal peptide" evidence="1">
    <location>
        <begin position="1"/>
        <end position="23"/>
    </location>
</feature>
<dbReference type="InterPro" id="IPR058248">
    <property type="entry name" value="Lxx211020-like"/>
</dbReference>
<keyword evidence="3" id="KW-1185">Reference proteome</keyword>
<evidence type="ECO:0000256" key="1">
    <source>
        <dbReference type="SAM" id="SignalP"/>
    </source>
</evidence>
<dbReference type="InterPro" id="IPR007410">
    <property type="entry name" value="LpqE-like"/>
</dbReference>
<gene>
    <name evidence="2" type="ORF">RGQ15_20880</name>
</gene>
<organism evidence="2 3">
    <name type="scientific">Paracoccus aurantius</name>
    <dbReference type="NCBI Taxonomy" id="3073814"/>
    <lineage>
        <taxon>Bacteria</taxon>
        <taxon>Pseudomonadati</taxon>
        <taxon>Pseudomonadota</taxon>
        <taxon>Alphaproteobacteria</taxon>
        <taxon>Rhodobacterales</taxon>
        <taxon>Paracoccaceae</taxon>
        <taxon>Paracoccus</taxon>
    </lineage>
</organism>
<proteinExistence type="predicted"/>
<keyword evidence="1" id="KW-0732">Signal</keyword>
<protein>
    <submittedName>
        <fullName evidence="2">Copper chaperone PCu(A)C</fullName>
    </submittedName>
</protein>
<reference evidence="3" key="1">
    <citation type="submission" date="2023-07" db="EMBL/GenBank/DDBJ databases">
        <title>Paracoccus sp. MBLB3053 whole genome sequence.</title>
        <authorList>
            <person name="Hwang C.Y."/>
            <person name="Cho E.-S."/>
            <person name="Seo M.-J."/>
        </authorList>
    </citation>
    <scope>NUCLEOTIDE SEQUENCE [LARGE SCALE GENOMIC DNA]</scope>
    <source>
        <strain evidence="3">MBLB3053</strain>
    </source>
</reference>
<dbReference type="RefSeq" id="WP_311162796.1">
    <property type="nucleotide sequence ID" value="NZ_JAVQLW010000005.1"/>
</dbReference>
<dbReference type="PANTHER" id="PTHR36302">
    <property type="entry name" value="BLR7088 PROTEIN"/>
    <property type="match status" value="1"/>
</dbReference>
<name>A0ABU2HY68_9RHOB</name>
<sequence length="174" mass="18059">MMKTSFAAFLAALICAAPVTALADHTHGAAEAQVLGDLAISDGFTRAMLPNAPVAGGFLSIANNGTQDDRLISASSDRAGEVQIHEMAMQGHVMKMRELPDGLAIPAGQTVELKPGGYHLMFLQVKTPFAEDESVPVTLVFEKAGSTEIELPVGPADAKAAAHGHGGHDDHSGH</sequence>
<dbReference type="SUPFAM" id="SSF110087">
    <property type="entry name" value="DR1885-like metal-binding protein"/>
    <property type="match status" value="1"/>
</dbReference>
<accession>A0ABU2HY68</accession>
<dbReference type="Proteomes" id="UP001269144">
    <property type="component" value="Unassembled WGS sequence"/>
</dbReference>
<evidence type="ECO:0000313" key="2">
    <source>
        <dbReference type="EMBL" id="MDS9470009.1"/>
    </source>
</evidence>
<dbReference type="PANTHER" id="PTHR36302:SF1">
    <property type="entry name" value="COPPER CHAPERONE PCU(A)C"/>
    <property type="match status" value="1"/>
</dbReference>
<dbReference type="EMBL" id="JAVQLW010000005">
    <property type="protein sequence ID" value="MDS9470009.1"/>
    <property type="molecule type" value="Genomic_DNA"/>
</dbReference>
<dbReference type="Gene3D" id="2.60.40.1890">
    <property type="entry name" value="PCu(A)C copper chaperone"/>
    <property type="match status" value="1"/>
</dbReference>
<feature type="chain" id="PRO_5045803663" evidence="1">
    <location>
        <begin position="24"/>
        <end position="174"/>
    </location>
</feature>
<evidence type="ECO:0000313" key="3">
    <source>
        <dbReference type="Proteomes" id="UP001269144"/>
    </source>
</evidence>
<comment type="caution">
    <text evidence="2">The sequence shown here is derived from an EMBL/GenBank/DDBJ whole genome shotgun (WGS) entry which is preliminary data.</text>
</comment>